<sequence>MSDYTERVVSWLKELRESKKPVEVISFYNELPVRVRLNVLDVDDKKELIQWNSHPRLNLAIEETGKIFLPFYDPLHQANRILSADVIYYGKGFMETATPTVAGDSRFNRKSLRIRTSETLPIRALLTAKNFPVKPVKVRDISEGGVGLFVPPSTFRIGDKVDLLLSFPDGKTVEAKGEVVRLEKTPEGELAGIMFLSPSKELLNQVVRYIMKRQREIMDQLRMFAD</sequence>
<dbReference type="InterPro" id="IPR009875">
    <property type="entry name" value="PilZ_domain"/>
</dbReference>
<dbReference type="Pfam" id="PF07238">
    <property type="entry name" value="PilZ"/>
    <property type="match status" value="1"/>
</dbReference>
<accession>A0A4R1GH59</accession>
<feature type="domain" description="PilZ" evidence="1">
    <location>
        <begin position="109"/>
        <end position="211"/>
    </location>
</feature>
<dbReference type="EMBL" id="SMFV01000002">
    <property type="protein sequence ID" value="TCK05179.1"/>
    <property type="molecule type" value="Genomic_DNA"/>
</dbReference>
<protein>
    <submittedName>
        <fullName evidence="2">PilZ domain-containing protein</fullName>
    </submittedName>
</protein>
<dbReference type="OrthoDB" id="12233at2"/>
<dbReference type="Gene3D" id="2.40.10.220">
    <property type="entry name" value="predicted glycosyltransferase like domains"/>
    <property type="match status" value="1"/>
</dbReference>
<keyword evidence="3" id="KW-1185">Reference proteome</keyword>
<reference evidence="2 3" key="1">
    <citation type="submission" date="2019-03" db="EMBL/GenBank/DDBJ databases">
        <title>Genomic Encyclopedia of Archaeal and Bacterial Type Strains, Phase II (KMG-II): from individual species to whole genera.</title>
        <authorList>
            <person name="Goeker M."/>
        </authorList>
    </citation>
    <scope>NUCLEOTIDE SEQUENCE [LARGE SCALE GENOMIC DNA]</scope>
    <source>
        <strain evidence="2 3">DSM 24425</strain>
    </source>
</reference>
<evidence type="ECO:0000259" key="1">
    <source>
        <dbReference type="Pfam" id="PF07238"/>
    </source>
</evidence>
<dbReference type="GO" id="GO:0035438">
    <property type="term" value="F:cyclic-di-GMP binding"/>
    <property type="evidence" value="ECO:0007669"/>
    <property type="project" value="InterPro"/>
</dbReference>
<comment type="caution">
    <text evidence="2">The sequence shown here is derived from an EMBL/GenBank/DDBJ whole genome shotgun (WGS) entry which is preliminary data.</text>
</comment>
<evidence type="ECO:0000313" key="3">
    <source>
        <dbReference type="Proteomes" id="UP000295777"/>
    </source>
</evidence>
<dbReference type="Proteomes" id="UP000295777">
    <property type="component" value="Unassembled WGS sequence"/>
</dbReference>
<dbReference type="RefSeq" id="WP_132525671.1">
    <property type="nucleotide sequence ID" value="NZ_SMFV01000002.1"/>
</dbReference>
<dbReference type="AlphaFoldDB" id="A0A4R1GH59"/>
<proteinExistence type="predicted"/>
<organism evidence="2 3">
    <name type="scientific">Phorcysia thermohydrogeniphila</name>
    <dbReference type="NCBI Taxonomy" id="936138"/>
    <lineage>
        <taxon>Bacteria</taxon>
        <taxon>Pseudomonadati</taxon>
        <taxon>Aquificota</taxon>
        <taxon>Aquificia</taxon>
        <taxon>Desulfurobacteriales</taxon>
        <taxon>Desulfurobacteriaceae</taxon>
        <taxon>Phorcysia</taxon>
    </lineage>
</organism>
<name>A0A4R1GH59_9BACT</name>
<gene>
    <name evidence="2" type="ORF">CLV27_0600</name>
</gene>
<evidence type="ECO:0000313" key="2">
    <source>
        <dbReference type="EMBL" id="TCK05179.1"/>
    </source>
</evidence>
<dbReference type="SUPFAM" id="SSF141371">
    <property type="entry name" value="PilZ domain-like"/>
    <property type="match status" value="1"/>
</dbReference>